<keyword evidence="5" id="KW-1185">Reference proteome</keyword>
<feature type="region of interest" description="Disordered" evidence="1">
    <location>
        <begin position="325"/>
        <end position="345"/>
    </location>
</feature>
<comment type="caution">
    <text evidence="4">The sequence shown here is derived from an EMBL/GenBank/DDBJ whole genome shotgun (WGS) entry which is preliminary data.</text>
</comment>
<evidence type="ECO:0000313" key="4">
    <source>
        <dbReference type="EMBL" id="KAL3792276.1"/>
    </source>
</evidence>
<dbReference type="EMBL" id="JALLAZ020000561">
    <property type="protein sequence ID" value="KAL3792276.1"/>
    <property type="molecule type" value="Genomic_DNA"/>
</dbReference>
<accession>A0ABD3PYG5</accession>
<dbReference type="PANTHER" id="PTHR12480">
    <property type="entry name" value="ARGININE DEMETHYLASE AND LYSYL-HYDROXYLASE JMJD"/>
    <property type="match status" value="1"/>
</dbReference>
<organism evidence="4 5">
    <name type="scientific">Stephanodiscus triporus</name>
    <dbReference type="NCBI Taxonomy" id="2934178"/>
    <lineage>
        <taxon>Eukaryota</taxon>
        <taxon>Sar</taxon>
        <taxon>Stramenopiles</taxon>
        <taxon>Ochrophyta</taxon>
        <taxon>Bacillariophyta</taxon>
        <taxon>Coscinodiscophyceae</taxon>
        <taxon>Thalassiosirophycidae</taxon>
        <taxon>Stephanodiscales</taxon>
        <taxon>Stephanodiscaceae</taxon>
        <taxon>Stephanodiscus</taxon>
    </lineage>
</organism>
<dbReference type="InterPro" id="IPR041667">
    <property type="entry name" value="Cupin_8"/>
</dbReference>
<evidence type="ECO:0000259" key="3">
    <source>
        <dbReference type="PROSITE" id="PS51184"/>
    </source>
</evidence>
<dbReference type="InterPro" id="IPR050910">
    <property type="entry name" value="JMJD6_ArgDemeth/LysHydrox"/>
</dbReference>
<gene>
    <name evidence="4" type="ORF">ACHAW5_001102</name>
</gene>
<sequence length="385" mass="43536">MKETKDNTVKTKERCSGHHHWSMAPSLFGLLLGLTFGGIESVQLADSPQPYEGGSCSGDGDKNCNAQDNKVAINHDSSGISGDGKQKWNWDPSTTHRCNIRRISRLELLTSFGNAGLPCLYPYPLVIYRGNENSGFANLTTVDNLPLNFPPDFHVTLSGSDSLSSHRRTIPLTQYLNEILTANDGSGETLPNQLGNETWYLFGETFSDEWATFLQSYELPPCQSCTPLHRLQNKIALSFGIGNTGSGVQWHLHGPGFSETIHGRKHWVLYPPADRPEYDLDYASRHWMENTYPALEDRTAEDLKNEKWGHDVFLRRWKNNMTYGSTMQESRSSVPEGESLPSSKKPWECTISRGEMIYFPDRWHHATINLEKYTVFVSSFTTEYE</sequence>
<dbReference type="PROSITE" id="PS51184">
    <property type="entry name" value="JMJC"/>
    <property type="match status" value="1"/>
</dbReference>
<dbReference type="PANTHER" id="PTHR12480:SF21">
    <property type="entry name" value="JMJC DOMAIN-CONTAINING PROTEIN 8"/>
    <property type="match status" value="1"/>
</dbReference>
<dbReference type="AlphaFoldDB" id="A0ABD3PYG5"/>
<keyword evidence="2" id="KW-0732">Signal</keyword>
<proteinExistence type="predicted"/>
<dbReference type="Proteomes" id="UP001530315">
    <property type="component" value="Unassembled WGS sequence"/>
</dbReference>
<dbReference type="SUPFAM" id="SSF51197">
    <property type="entry name" value="Clavaminate synthase-like"/>
    <property type="match status" value="1"/>
</dbReference>
<dbReference type="InterPro" id="IPR003347">
    <property type="entry name" value="JmjC_dom"/>
</dbReference>
<evidence type="ECO:0000256" key="1">
    <source>
        <dbReference type="SAM" id="MobiDB-lite"/>
    </source>
</evidence>
<dbReference type="Gene3D" id="2.60.120.650">
    <property type="entry name" value="Cupin"/>
    <property type="match status" value="1"/>
</dbReference>
<feature type="chain" id="PRO_5044864042" description="JmjC domain-containing protein" evidence="2">
    <location>
        <begin position="42"/>
        <end position="385"/>
    </location>
</feature>
<feature type="domain" description="JmjC" evidence="3">
    <location>
        <begin position="208"/>
        <end position="385"/>
    </location>
</feature>
<dbReference type="Pfam" id="PF13621">
    <property type="entry name" value="Cupin_8"/>
    <property type="match status" value="1"/>
</dbReference>
<protein>
    <recommendedName>
        <fullName evidence="3">JmjC domain-containing protein</fullName>
    </recommendedName>
</protein>
<evidence type="ECO:0000256" key="2">
    <source>
        <dbReference type="SAM" id="SignalP"/>
    </source>
</evidence>
<name>A0ABD3PYG5_9STRA</name>
<evidence type="ECO:0000313" key="5">
    <source>
        <dbReference type="Proteomes" id="UP001530315"/>
    </source>
</evidence>
<reference evidence="4 5" key="1">
    <citation type="submission" date="2024-10" db="EMBL/GenBank/DDBJ databases">
        <title>Updated reference genomes for cyclostephanoid diatoms.</title>
        <authorList>
            <person name="Roberts W.R."/>
            <person name="Alverson A.J."/>
        </authorList>
    </citation>
    <scope>NUCLEOTIDE SEQUENCE [LARGE SCALE GENOMIC DNA]</scope>
    <source>
        <strain evidence="4 5">AJA276-08</strain>
    </source>
</reference>
<feature type="signal peptide" evidence="2">
    <location>
        <begin position="1"/>
        <end position="41"/>
    </location>
</feature>